<evidence type="ECO:0000256" key="6">
    <source>
        <dbReference type="ARBA" id="ARBA00023274"/>
    </source>
</evidence>
<feature type="domain" description="Nudix hydrolase" evidence="8">
    <location>
        <begin position="137"/>
        <end position="274"/>
    </location>
</feature>
<dbReference type="PANTHER" id="PTHR13124">
    <property type="entry name" value="39S RIBOSOMAL PROTEIN L46, MITOCHONDRIAL PRECURSOR-RELATED"/>
    <property type="match status" value="1"/>
</dbReference>
<dbReference type="Gene3D" id="3.90.79.10">
    <property type="entry name" value="Nucleoside Triphosphate Pyrophosphohydrolase"/>
    <property type="match status" value="1"/>
</dbReference>
<reference evidence="9" key="1">
    <citation type="submission" date="2020-01" db="EMBL/GenBank/DDBJ databases">
        <title>Genome Sequencing of Three Apophysomyces-Like Fungal Strains Confirms a Novel Fungal Genus in the Mucoromycota with divergent Burkholderia-like Endosymbiotic Bacteria.</title>
        <authorList>
            <person name="Stajich J.E."/>
            <person name="Macias A.M."/>
            <person name="Carter-House D."/>
            <person name="Lovett B."/>
            <person name="Kasson L.R."/>
            <person name="Berry K."/>
            <person name="Grigoriev I."/>
            <person name="Chang Y."/>
            <person name="Spatafora J."/>
            <person name="Kasson M.T."/>
        </authorList>
    </citation>
    <scope>NUCLEOTIDE SEQUENCE</scope>
    <source>
        <strain evidence="9">NRRL A-21654</strain>
    </source>
</reference>
<dbReference type="FunFam" id="3.90.79.10:FF:000018">
    <property type="entry name" value="39S ribosomal protein L46, mitochondrial"/>
    <property type="match status" value="1"/>
</dbReference>
<dbReference type="InterPro" id="IPR000086">
    <property type="entry name" value="NUDIX_hydrolase_dom"/>
</dbReference>
<dbReference type="Pfam" id="PF00293">
    <property type="entry name" value="NUDIX"/>
    <property type="match status" value="1"/>
</dbReference>
<dbReference type="Proteomes" id="UP000605846">
    <property type="component" value="Unassembled WGS sequence"/>
</dbReference>
<dbReference type="InterPro" id="IPR040008">
    <property type="entry name" value="Ribosomal_mL46"/>
</dbReference>
<evidence type="ECO:0000256" key="5">
    <source>
        <dbReference type="ARBA" id="ARBA00023128"/>
    </source>
</evidence>
<dbReference type="GO" id="GO:0003735">
    <property type="term" value="F:structural constituent of ribosome"/>
    <property type="evidence" value="ECO:0007669"/>
    <property type="project" value="InterPro"/>
</dbReference>
<comment type="subcellular location">
    <subcellularLocation>
        <location evidence="1">Mitochondrion</location>
    </subcellularLocation>
</comment>
<evidence type="ECO:0000256" key="4">
    <source>
        <dbReference type="ARBA" id="ARBA00022980"/>
    </source>
</evidence>
<protein>
    <recommendedName>
        <fullName evidence="7">Large ribosomal subunit protein mL46</fullName>
    </recommendedName>
</protein>
<gene>
    <name evidence="9" type="primary">MRPL17</name>
    <name evidence="9" type="ORF">EC973_007162</name>
</gene>
<dbReference type="EMBL" id="JABAYA010000005">
    <property type="protein sequence ID" value="KAF7732057.1"/>
    <property type="molecule type" value="Genomic_DNA"/>
</dbReference>
<keyword evidence="10" id="KW-1185">Reference proteome</keyword>
<comment type="similarity">
    <text evidence="2">Belongs to the mitochondrion-specific ribosomal protein mL46 family.</text>
</comment>
<dbReference type="Pfam" id="PF11788">
    <property type="entry name" value="MRP-L46"/>
    <property type="match status" value="1"/>
</dbReference>
<dbReference type="SUPFAM" id="SSF55811">
    <property type="entry name" value="Nudix"/>
    <property type="match status" value="1"/>
</dbReference>
<accession>A0A8H7BZG2</accession>
<sequence>MFSRANRLIPITKRWFASTARSQAPLVVKNNRICASVILSRAPQITRDSTPFEQAYFDYKEKLERQSAASFPTDFYFKKGSVAERRWKEEEAARQAAMKDFSKSLSEATAETLERVKEDQAIAATMNIVEKASRVTEADRKNDIKSLDRSLQRTLYLIVHKPSDAQNPWQFPQGQLESNEYLHEAAERRLKEECGPDMDVWFVGRQPITFYKHAAAKEEGATGLKVFFMKARVYGGQVKPSKDVKDFAWLTKEELADYLSADYYNSIKDSLGDL</sequence>
<evidence type="ECO:0000256" key="1">
    <source>
        <dbReference type="ARBA" id="ARBA00004173"/>
    </source>
</evidence>
<evidence type="ECO:0000256" key="2">
    <source>
        <dbReference type="ARBA" id="ARBA00009070"/>
    </source>
</evidence>
<proteinExistence type="inferred from homology"/>
<evidence type="ECO:0000256" key="7">
    <source>
        <dbReference type="ARBA" id="ARBA00035190"/>
    </source>
</evidence>
<keyword evidence="4 9" id="KW-0689">Ribosomal protein</keyword>
<dbReference type="AlphaFoldDB" id="A0A8H7BZG2"/>
<evidence type="ECO:0000313" key="9">
    <source>
        <dbReference type="EMBL" id="KAF7732057.1"/>
    </source>
</evidence>
<dbReference type="InterPro" id="IPR021757">
    <property type="entry name" value="Ribosomal_mL46_N"/>
</dbReference>
<keyword evidence="6" id="KW-0687">Ribonucleoprotein</keyword>
<evidence type="ECO:0000259" key="8">
    <source>
        <dbReference type="PROSITE" id="PS51462"/>
    </source>
</evidence>
<dbReference type="InterPro" id="IPR015797">
    <property type="entry name" value="NUDIX_hydrolase-like_dom_sf"/>
</dbReference>
<dbReference type="InterPro" id="IPR033650">
    <property type="entry name" value="Ribosomal_mL46_NUDIX"/>
</dbReference>
<organism evidence="9 10">
    <name type="scientific">Apophysomyces ossiformis</name>
    <dbReference type="NCBI Taxonomy" id="679940"/>
    <lineage>
        <taxon>Eukaryota</taxon>
        <taxon>Fungi</taxon>
        <taxon>Fungi incertae sedis</taxon>
        <taxon>Mucoromycota</taxon>
        <taxon>Mucoromycotina</taxon>
        <taxon>Mucoromycetes</taxon>
        <taxon>Mucorales</taxon>
        <taxon>Mucorineae</taxon>
        <taxon>Mucoraceae</taxon>
        <taxon>Apophysomyces</taxon>
    </lineage>
</organism>
<evidence type="ECO:0000256" key="3">
    <source>
        <dbReference type="ARBA" id="ARBA00022946"/>
    </source>
</evidence>
<dbReference type="GO" id="GO:0005743">
    <property type="term" value="C:mitochondrial inner membrane"/>
    <property type="evidence" value="ECO:0007669"/>
    <property type="project" value="UniProtKB-ARBA"/>
</dbReference>
<dbReference type="CDD" id="cd04661">
    <property type="entry name" value="NUDIX_MRP_L46"/>
    <property type="match status" value="1"/>
</dbReference>
<dbReference type="OrthoDB" id="414075at2759"/>
<comment type="caution">
    <text evidence="9">The sequence shown here is derived from an EMBL/GenBank/DDBJ whole genome shotgun (WGS) entry which is preliminary data.</text>
</comment>
<keyword evidence="5" id="KW-0496">Mitochondrion</keyword>
<dbReference type="PANTHER" id="PTHR13124:SF12">
    <property type="entry name" value="LARGE RIBOSOMAL SUBUNIT PROTEIN ML46"/>
    <property type="match status" value="1"/>
</dbReference>
<name>A0A8H7BZG2_9FUNG</name>
<dbReference type="PROSITE" id="PS51462">
    <property type="entry name" value="NUDIX"/>
    <property type="match status" value="1"/>
</dbReference>
<keyword evidence="3" id="KW-0809">Transit peptide</keyword>
<dbReference type="GO" id="GO:0005762">
    <property type="term" value="C:mitochondrial large ribosomal subunit"/>
    <property type="evidence" value="ECO:0007669"/>
    <property type="project" value="TreeGrafter"/>
</dbReference>
<evidence type="ECO:0000313" key="10">
    <source>
        <dbReference type="Proteomes" id="UP000605846"/>
    </source>
</evidence>